<organism evidence="3 4">
    <name type="scientific">Triangularia setosa</name>
    <dbReference type="NCBI Taxonomy" id="2587417"/>
    <lineage>
        <taxon>Eukaryota</taxon>
        <taxon>Fungi</taxon>
        <taxon>Dikarya</taxon>
        <taxon>Ascomycota</taxon>
        <taxon>Pezizomycotina</taxon>
        <taxon>Sordariomycetes</taxon>
        <taxon>Sordariomycetidae</taxon>
        <taxon>Sordariales</taxon>
        <taxon>Podosporaceae</taxon>
        <taxon>Triangularia</taxon>
    </lineage>
</organism>
<dbReference type="InterPro" id="IPR021460">
    <property type="entry name" value="DUF3112"/>
</dbReference>
<reference evidence="3" key="2">
    <citation type="submission" date="2023-05" db="EMBL/GenBank/DDBJ databases">
        <authorList>
            <consortium name="Lawrence Berkeley National Laboratory"/>
            <person name="Steindorff A."/>
            <person name="Hensen N."/>
            <person name="Bonometti L."/>
            <person name="Westerberg I."/>
            <person name="Brannstrom I.O."/>
            <person name="Guillou S."/>
            <person name="Cros-Aarteil S."/>
            <person name="Calhoun S."/>
            <person name="Haridas S."/>
            <person name="Kuo A."/>
            <person name="Mondo S."/>
            <person name="Pangilinan J."/>
            <person name="Riley R."/>
            <person name="Labutti K."/>
            <person name="Andreopoulos B."/>
            <person name="Lipzen A."/>
            <person name="Chen C."/>
            <person name="Yanf M."/>
            <person name="Daum C."/>
            <person name="Ng V."/>
            <person name="Clum A."/>
            <person name="Ohm R."/>
            <person name="Martin F."/>
            <person name="Silar P."/>
            <person name="Natvig D."/>
            <person name="Lalanne C."/>
            <person name="Gautier V."/>
            <person name="Ament-Velasquez S.L."/>
            <person name="Kruys A."/>
            <person name="Hutchinson M.I."/>
            <person name="Powell A.J."/>
            <person name="Barry K."/>
            <person name="Miller A.N."/>
            <person name="Grigoriev I.V."/>
            <person name="Debuchy R."/>
            <person name="Gladieux P."/>
            <person name="Thoren M.H."/>
            <person name="Johannesson H."/>
        </authorList>
    </citation>
    <scope>NUCLEOTIDE SEQUENCE</scope>
    <source>
        <strain evidence="3">CBS 892.96</strain>
    </source>
</reference>
<reference evidence="3" key="1">
    <citation type="journal article" date="2023" name="Mol. Phylogenet. Evol.">
        <title>Genome-scale phylogeny and comparative genomics of the fungal order Sordariales.</title>
        <authorList>
            <person name="Hensen N."/>
            <person name="Bonometti L."/>
            <person name="Westerberg I."/>
            <person name="Brannstrom I.O."/>
            <person name="Guillou S."/>
            <person name="Cros-Aarteil S."/>
            <person name="Calhoun S."/>
            <person name="Haridas S."/>
            <person name="Kuo A."/>
            <person name="Mondo S."/>
            <person name="Pangilinan J."/>
            <person name="Riley R."/>
            <person name="LaButti K."/>
            <person name="Andreopoulos B."/>
            <person name="Lipzen A."/>
            <person name="Chen C."/>
            <person name="Yan M."/>
            <person name="Daum C."/>
            <person name="Ng V."/>
            <person name="Clum A."/>
            <person name="Steindorff A."/>
            <person name="Ohm R.A."/>
            <person name="Martin F."/>
            <person name="Silar P."/>
            <person name="Natvig D.O."/>
            <person name="Lalanne C."/>
            <person name="Gautier V."/>
            <person name="Ament-Velasquez S.L."/>
            <person name="Kruys A."/>
            <person name="Hutchinson M.I."/>
            <person name="Powell A.J."/>
            <person name="Barry K."/>
            <person name="Miller A.N."/>
            <person name="Grigoriev I.V."/>
            <person name="Debuchy R."/>
            <person name="Gladieux P."/>
            <person name="Hiltunen Thoren M."/>
            <person name="Johannesson H."/>
        </authorList>
    </citation>
    <scope>NUCLEOTIDE SEQUENCE</scope>
    <source>
        <strain evidence="3">CBS 892.96</strain>
    </source>
</reference>
<name>A0AAN7A6E1_9PEZI</name>
<evidence type="ECO:0000256" key="1">
    <source>
        <dbReference type="SAM" id="MobiDB-lite"/>
    </source>
</evidence>
<dbReference type="AlphaFoldDB" id="A0AAN7A6E1"/>
<dbReference type="PANTHER" id="PTHR35184">
    <property type="entry name" value="YALI0C10208P"/>
    <property type="match status" value="1"/>
</dbReference>
<feature type="region of interest" description="Disordered" evidence="1">
    <location>
        <begin position="322"/>
        <end position="363"/>
    </location>
</feature>
<feature type="transmembrane region" description="Helical" evidence="2">
    <location>
        <begin position="267"/>
        <end position="287"/>
    </location>
</feature>
<keyword evidence="4" id="KW-1185">Reference proteome</keyword>
<feature type="transmembrane region" description="Helical" evidence="2">
    <location>
        <begin position="74"/>
        <end position="95"/>
    </location>
</feature>
<dbReference type="PANTHER" id="PTHR35184:SF1">
    <property type="entry name" value="INTEGRAL MEMBRANE PROTEIN"/>
    <property type="match status" value="1"/>
</dbReference>
<feature type="transmembrane region" description="Helical" evidence="2">
    <location>
        <begin position="42"/>
        <end position="62"/>
    </location>
</feature>
<evidence type="ECO:0000256" key="2">
    <source>
        <dbReference type="SAM" id="Phobius"/>
    </source>
</evidence>
<evidence type="ECO:0000313" key="3">
    <source>
        <dbReference type="EMBL" id="KAK4175000.1"/>
    </source>
</evidence>
<dbReference type="Pfam" id="PF11309">
    <property type="entry name" value="DUF3112"/>
    <property type="match status" value="1"/>
</dbReference>
<feature type="transmembrane region" description="Helical" evidence="2">
    <location>
        <begin position="189"/>
        <end position="210"/>
    </location>
</feature>
<dbReference type="EMBL" id="MU866253">
    <property type="protein sequence ID" value="KAK4175000.1"/>
    <property type="molecule type" value="Genomic_DNA"/>
</dbReference>
<evidence type="ECO:0000313" key="4">
    <source>
        <dbReference type="Proteomes" id="UP001302321"/>
    </source>
</evidence>
<sequence>MPLISLPRRQVVMPGQPVQPPPPPQVTPPAQLGGHPTITLDIPVSSSLLFLFILAAATHMAIFQLNRRRSHKFLFSALLFGFCMARIAALVMRIVWATRPQNTNIALAATIFVAAGVLLLYIVNLVFAQRILRAYHPHFGWNKTLGWVWKGVFASVVAVLIMVITATVVGVMTADGEERQRTREVQLFAGVYLAVLAVLPLVVAILAILWPTPRGAAIEKFGEGKMRSKIYLLVGTSLLLTLGASFRAGIGFVPRPATDPAWYHSKAAFYCFNFGIELVVVYGYAVARFDRRFHVPDGSSGPGHYGKGVPVVVNKEEEVFGGGNLEEQNGQKEVGRVVGSSREQSRSRSRERGVGGSADAGQRAESLTLVEAVLQDGIDRKEGVRETIPKGDI</sequence>
<dbReference type="Proteomes" id="UP001302321">
    <property type="component" value="Unassembled WGS sequence"/>
</dbReference>
<feature type="transmembrane region" description="Helical" evidence="2">
    <location>
        <begin position="147"/>
        <end position="169"/>
    </location>
</feature>
<comment type="caution">
    <text evidence="3">The sequence shown here is derived from an EMBL/GenBank/DDBJ whole genome shotgun (WGS) entry which is preliminary data.</text>
</comment>
<feature type="compositionally biased region" description="Basic and acidic residues" evidence="1">
    <location>
        <begin position="343"/>
        <end position="353"/>
    </location>
</feature>
<proteinExistence type="predicted"/>
<keyword evidence="2" id="KW-1133">Transmembrane helix</keyword>
<protein>
    <submittedName>
        <fullName evidence="3">Uncharacterized protein</fullName>
    </submittedName>
</protein>
<keyword evidence="2" id="KW-0812">Transmembrane</keyword>
<gene>
    <name evidence="3" type="ORF">QBC36DRAFT_31399</name>
</gene>
<feature type="transmembrane region" description="Helical" evidence="2">
    <location>
        <begin position="230"/>
        <end position="247"/>
    </location>
</feature>
<keyword evidence="2" id="KW-0472">Membrane</keyword>
<feature type="transmembrane region" description="Helical" evidence="2">
    <location>
        <begin position="107"/>
        <end position="127"/>
    </location>
</feature>
<accession>A0AAN7A6E1</accession>